<dbReference type="InterPro" id="IPR021868">
    <property type="entry name" value="Alpha_2_Macroglob_MG3"/>
</dbReference>
<evidence type="ECO:0000259" key="5">
    <source>
        <dbReference type="SMART" id="SM01360"/>
    </source>
</evidence>
<dbReference type="InterPro" id="IPR001599">
    <property type="entry name" value="Macroglobln_a2"/>
</dbReference>
<dbReference type="Pfam" id="PF17973">
    <property type="entry name" value="bMG10"/>
    <property type="match status" value="1"/>
</dbReference>
<dbReference type="Pfam" id="PF17972">
    <property type="entry name" value="bMG5"/>
    <property type="match status" value="1"/>
</dbReference>
<dbReference type="Pfam" id="PF07703">
    <property type="entry name" value="A2M_BRD"/>
    <property type="match status" value="1"/>
</dbReference>
<reference evidence="6 7" key="3">
    <citation type="journal article" date="2008" name="Appl. Environ. Microbiol.">
        <title>Identification of mobile elements and pseudogenes in the Shewanella oneidensis MR-1 genome.</title>
        <authorList>
            <person name="Romine M.F."/>
            <person name="Carlson T.S."/>
            <person name="Norbeck A.D."/>
            <person name="McCue L.A."/>
            <person name="Lipton M.S."/>
        </authorList>
    </citation>
    <scope>NUCLEOTIDE SEQUENCE [LARGE SCALE GENOMIC DNA]</scope>
    <source>
        <strain evidence="7">ATCC 700550 / JCM 31522 / CIP 106686 / LMG 19005 / NCIMB 14063 / MR-1</strain>
    </source>
</reference>
<dbReference type="PANTHER" id="PTHR40094">
    <property type="entry name" value="ALPHA-2-MACROGLOBULIN HOMOLOG"/>
    <property type="match status" value="1"/>
</dbReference>
<dbReference type="SMART" id="SM01359">
    <property type="entry name" value="A2M_N_2"/>
    <property type="match status" value="1"/>
</dbReference>
<dbReference type="InterPro" id="IPR002890">
    <property type="entry name" value="MG2"/>
</dbReference>
<dbReference type="PATRIC" id="fig|211586.12.peg.66"/>
<reference evidence="6 7" key="4">
    <citation type="journal article" date="2011" name="BMC Genomics">
        <title>Genome-wide protein localization prediction strategies for gram negative bacteria.</title>
        <authorList>
            <person name="Romine M.F."/>
        </authorList>
    </citation>
    <scope>NUCLEOTIDE SEQUENCE [LARGE SCALE GENOMIC DNA]</scope>
    <source>
        <strain evidence="7">ATCC 700550 / JCM 31522 / CIP 106686 / LMG 19005 / NCIMB 14063 / MR-1</strain>
    </source>
</reference>
<dbReference type="KEGG" id="son:SO_0066"/>
<keyword evidence="2" id="KW-0732">Signal</keyword>
<gene>
    <name evidence="6" type="ordered locus">SO_0066</name>
</gene>
<dbReference type="Gene3D" id="1.50.10.20">
    <property type="match status" value="1"/>
</dbReference>
<keyword evidence="7" id="KW-1185">Reference proteome</keyword>
<dbReference type="Pfam" id="PF17962">
    <property type="entry name" value="bMG6"/>
    <property type="match status" value="1"/>
</dbReference>
<evidence type="ECO:0000256" key="1">
    <source>
        <dbReference type="ARBA" id="ARBA00010556"/>
    </source>
</evidence>
<evidence type="ECO:0000259" key="4">
    <source>
        <dbReference type="SMART" id="SM01359"/>
    </source>
</evidence>
<feature type="domain" description="Alpha-2-macroglobulin" evidence="5">
    <location>
        <begin position="1218"/>
        <end position="1307"/>
    </location>
</feature>
<dbReference type="SUPFAM" id="SSF48239">
    <property type="entry name" value="Terpenoid cyclases/Protein prenyltransferases"/>
    <property type="match status" value="1"/>
</dbReference>
<dbReference type="eggNOG" id="COG2373">
    <property type="taxonomic scope" value="Bacteria"/>
</dbReference>
<dbReference type="Proteomes" id="UP000008186">
    <property type="component" value="Chromosome"/>
</dbReference>
<protein>
    <submittedName>
        <fullName evidence="6">YfhM family alpha2-macroglobulin</fullName>
    </submittedName>
</protein>
<dbReference type="InterPro" id="IPR051802">
    <property type="entry name" value="YfhM-like"/>
</dbReference>
<dbReference type="EMBL" id="AE014299">
    <property type="protein sequence ID" value="AAN53153.1"/>
    <property type="molecule type" value="Genomic_DNA"/>
</dbReference>
<name>Q8EKM6_SHEON</name>
<feature type="region of interest" description="Disordered" evidence="3">
    <location>
        <begin position="1798"/>
        <end position="1824"/>
    </location>
</feature>
<comment type="similarity">
    <text evidence="1">Belongs to the protease inhibitor I39 (alpha-2-macroglobulin) family. Bacterial alpha-2-macroglobulin subfamily.</text>
</comment>
<proteinExistence type="inferred from homology"/>
<dbReference type="InterPro" id="IPR041203">
    <property type="entry name" value="Bact_A2M_MG5"/>
</dbReference>
<dbReference type="DNASU" id="1167964"/>
<dbReference type="PANTHER" id="PTHR40094:SF1">
    <property type="entry name" value="UBIQUITIN DOMAIN-CONTAINING PROTEIN"/>
    <property type="match status" value="1"/>
</dbReference>
<dbReference type="InterPro" id="IPR041246">
    <property type="entry name" value="Bact_MG10"/>
</dbReference>
<dbReference type="OrthoDB" id="9767116at2"/>
<dbReference type="STRING" id="211586.SO_0066"/>
<reference evidence="6 7" key="2">
    <citation type="journal article" date="2005" name="Proteomics">
        <title>Global detection and characterization of hypothetical proteins in Shewanella oneidensis MR-1 using LC-MS based proteomics.</title>
        <authorList>
            <person name="Elias D.A."/>
            <person name="Monroe M.E."/>
            <person name="Marshall M.J."/>
            <person name="Romine M.F."/>
            <person name="Belieav A.S."/>
            <person name="Fredrickson J.K."/>
            <person name="Anderson G.A."/>
            <person name="Smith R.D."/>
            <person name="Lipton M.S."/>
        </authorList>
    </citation>
    <scope>NUCLEOTIDE SEQUENCE [LARGE SCALE GENOMIC DNA]</scope>
    <source>
        <strain evidence="7">ATCC 700550 / JCM 31522 / CIP 106686 / LMG 19005 / NCIMB 14063 / MR-1</strain>
    </source>
</reference>
<dbReference type="GO" id="GO:0004866">
    <property type="term" value="F:endopeptidase inhibitor activity"/>
    <property type="evidence" value="ECO:0000318"/>
    <property type="project" value="GO_Central"/>
</dbReference>
<accession>Q8EKM6</accession>
<feature type="compositionally biased region" description="Acidic residues" evidence="3">
    <location>
        <begin position="1798"/>
        <end position="1815"/>
    </location>
</feature>
<reference evidence="6 7" key="1">
    <citation type="journal article" date="2002" name="Nat. Biotechnol.">
        <title>Genome sequence of the dissimilatory metal ion-reducing bacterium Shewanella oneidensis.</title>
        <authorList>
            <person name="Heidelberg J.F."/>
            <person name="Paulsen I.T."/>
            <person name="Nelson K.E."/>
            <person name="Gaidos E.J."/>
            <person name="Nelson W.C."/>
            <person name="Read T.D."/>
            <person name="Eisen J.A."/>
            <person name="Seshadri R."/>
            <person name="Ward N."/>
            <person name="Methe B."/>
            <person name="Clayton R.A."/>
            <person name="Meyer T."/>
            <person name="Tsapin A."/>
            <person name="Scott J."/>
            <person name="Beanan M."/>
            <person name="Brinkac L."/>
            <person name="Daugherty S."/>
            <person name="DeBoy R.T."/>
            <person name="Dodson R.J."/>
            <person name="Durkin A.S."/>
            <person name="Haft D.H."/>
            <person name="Kolonay J.F."/>
            <person name="Madupu R."/>
            <person name="Peterson J.D."/>
            <person name="Umayam L.A."/>
            <person name="White O."/>
            <person name="Wolf A.M."/>
            <person name="Vamathevan J."/>
            <person name="Weidman J."/>
            <person name="Impraim M."/>
            <person name="Lee K."/>
            <person name="Berry K."/>
            <person name="Lee C."/>
            <person name="Mueller J."/>
            <person name="Khouri H."/>
            <person name="Gill J."/>
            <person name="Utterback T.R."/>
            <person name="McDonald L.A."/>
            <person name="Feldblyum T.V."/>
            <person name="Smith H.O."/>
            <person name="Venter J.C."/>
            <person name="Nealson K.H."/>
            <person name="Fraser C.M."/>
        </authorList>
    </citation>
    <scope>NUCLEOTIDE SEQUENCE [LARGE SCALE GENOMIC DNA]</scope>
    <source>
        <strain evidence="7">ATCC 700550 / JCM 31522 / CIP 106686 / LMG 19005 / NCIMB 14063 / MR-1</strain>
    </source>
</reference>
<organism evidence="6 7">
    <name type="scientific">Shewanella oneidensis (strain ATCC 700550 / JCM 31522 / CIP 106686 / LMG 19005 / NCIMB 14063 / MR-1)</name>
    <dbReference type="NCBI Taxonomy" id="211586"/>
    <lineage>
        <taxon>Bacteria</taxon>
        <taxon>Pseudomonadati</taxon>
        <taxon>Pseudomonadota</taxon>
        <taxon>Gammaproteobacteria</taxon>
        <taxon>Alteromonadales</taxon>
        <taxon>Shewanellaceae</taxon>
        <taxon>Shewanella</taxon>
    </lineage>
</organism>
<evidence type="ECO:0000313" key="6">
    <source>
        <dbReference type="EMBL" id="AAN53153.1"/>
    </source>
</evidence>
<sequence length="1898" mass="209119">MKALLANIFGHWQSPPWMHWCKAHPGKSIGSLLALLLVSAGLWTAWDWYQHLPQPQTVQSSIFAPSLTNYEADKPEVAPLVIRFSDSVAPLDNIGKPLNKGIKLSPEIAGQWRWSSDKHLEFQPDADWPVDKTYSLTLDGDALLASHILLDNYIFEFKTAPFSAKISDARLYYEPNQPNIQKVVATVHFSHPVATQTVKSALSVVLSPGLTYSQGSDYQLTFDDKHLNAYIHTAPLATPLEPSTVKLELSNKIKAAFGGNAAEEDSTEVSVPGRYQLSFSAAQISFAKNDQEEPEPVLTMESSRPVADAALKGKVEAWLLPPKDPQGNTYWGTQNITDTVLRKASKVTLIQNPGPEGLNQLHSFKFQAPVGRYLAVRVAKHVEGQGGYLSRDAAFSVVRMPEYPKALAFLGEGALLTLNDDQRLGYLVRGVADVRIEVAQLLPDQIHQLVDEDSGIFKVQYFNNNLFDRLVTRTEIIQKFVTDDPAKTSYGEVDLKSYFADKRGIFVLKLTSAEDHNDDTFDYYPREAHDLRFVVVTDMGILAKRSVDGSLDIFVQSLSQGLPIANAKVDVVGRNGLSVAEGFTDLGGHVHLPKLGQLRREKRPLFYRVEKAGDVSFLPIGDWRRELDMSRFDIGGSNESEDPNTLSAYLFTDRGLYRPGETAHVASLVRSQSWGASLDGLPVKMVVTDPRGIDVLDRTFNLDSSGFNSLDFSSTEAAVAGEYTASLSLIRDKHNLTRLGEESFKVRDFEPDRIKVRVTLGATESGTSIGWLKPEEVSAKVQAEQLFGGPAGDRRVTGEMVLSPTDISFKELPGYYFGVQGELKESFRETLAEAKTNEEGVAGLNLALDRFGQTTFKLHLLAKVYEAGSGRNVSAQDKALVSNADFLLGYKADGDLGFISKDGERHLKLVAVGQDLKPRVTQLQAERIARRWVSVLVKQRDGTYRYESRRKDELLESNTLQLNKGQLDIALDTSEPGDYQLRFIDAEGHQLNQIDYSVAGQGNASRALERNAELQLKLDKDEYQPGEMINIAIQAPYTGAGLITIERDKVYAFEWFNADSSRSVQSIQLPEGIEGNAYVNVQFLRAPDSDEIFMSPLSYGVKPIKIDLGARRQPLSLSLPEQMKPGNDLKIALNLPTDSKVVVFGVDEGILQVARYKAPDPLGHFFAKKALTVNSSQILDLLLPDLNVLMRNAAPGGDAEALLAANLNPFKRKRASPVVYWSGLQDLSAGEQQFNYSVPDTFNGKIHFFAVSVTDSNMGVAEASVNVKAPVVMTPNVPAFMAPGDEAEITLGLYNTESTSTHVQVALSLEGGLAPLAGAEQSFDILPGQEVTARFTLKAIEPLGEAKLHWMLKGEQGDFKIGESISIRPLTTHRVQLQTAVLDSAEKQLSLERQLFEPFSRKEAGLQSSPLVWAQGLSAYLESYPHACTEQLVSKSVPALVLGKPQDNLSAFNQLMTQLRSRQNSEGAFGGWAANPVVEPMVTLYVVDMLLDAQGNGYAVPQDMLDRANGYLSELSSSPSSGLSELRQRAYGAYLLARQGVQVSGALADIRDRLQRYYPKDWQSDIASAWLAASFTLMQQQTLAKPLWDAQVWELMQKTPKHLDLYLDPLVHDAQLLTLVARHAPERLAKLPEGLLERVGNWLSAQRYTSLSAGTLVRALAAYDQQATSGELTLTAQVADKWIIQSLPKAELPFTTNKIKVQKTGDADAFYMSMESGFDKQPVAAFSHGLEVSRDYLDLKGQPLKGLKVGEEFLVRLRLRATSFEQLEQVVVIDLLPGGVEPVYRDKEVVMVVTVVQEGEEGEESDEEGDGEEGEAFNGWQPPIGVGEQSDWSPTWLNVREDRVVLYGTASRDVGTFTYKARATNAGHFQVPAPYAEGLYDPLQQALGKGSELVISAP</sequence>
<dbReference type="CDD" id="cd02891">
    <property type="entry name" value="A2M_like"/>
    <property type="match status" value="1"/>
</dbReference>
<feature type="domain" description="Alpha-2-macroglobulin bait region" evidence="4">
    <location>
        <begin position="1014"/>
        <end position="1153"/>
    </location>
</feature>
<evidence type="ECO:0000256" key="3">
    <source>
        <dbReference type="SAM" id="MobiDB-lite"/>
    </source>
</evidence>
<dbReference type="InterPro" id="IPR008930">
    <property type="entry name" value="Terpenoid_cyclase/PrenylTrfase"/>
</dbReference>
<dbReference type="Pfam" id="PF11974">
    <property type="entry name" value="bMG3"/>
    <property type="match status" value="1"/>
</dbReference>
<dbReference type="BioCyc" id="SONE211586:G1GMP-67-MONOMER"/>
<dbReference type="InterPro" id="IPR041462">
    <property type="entry name" value="Bact_A2M_MG6"/>
</dbReference>
<dbReference type="HOGENOM" id="CLU_000965_2_0_6"/>
<dbReference type="Gene3D" id="2.60.40.3710">
    <property type="match status" value="1"/>
</dbReference>
<dbReference type="Pfam" id="PF00207">
    <property type="entry name" value="A2M"/>
    <property type="match status" value="1"/>
</dbReference>
<dbReference type="InterPro" id="IPR011625">
    <property type="entry name" value="A2M_N_BRD"/>
</dbReference>
<evidence type="ECO:0000313" key="7">
    <source>
        <dbReference type="Proteomes" id="UP000008186"/>
    </source>
</evidence>
<dbReference type="SMART" id="SM01360">
    <property type="entry name" value="A2M"/>
    <property type="match status" value="1"/>
</dbReference>
<evidence type="ECO:0000256" key="2">
    <source>
        <dbReference type="ARBA" id="ARBA00022729"/>
    </source>
</evidence>
<dbReference type="PhylomeDB" id="Q8EKM6"/>
<dbReference type="Gene3D" id="2.60.40.1930">
    <property type="match status" value="1"/>
</dbReference>
<dbReference type="PaxDb" id="211586-SO_0066"/>
<dbReference type="Pfam" id="PF01835">
    <property type="entry name" value="MG2"/>
    <property type="match status" value="1"/>
</dbReference>